<gene>
    <name evidence="1" type="ORF">FWK35_00014306</name>
</gene>
<accession>A0A6G0ZK75</accession>
<dbReference type="AlphaFoldDB" id="A0A6G0ZK75"/>
<evidence type="ECO:0000313" key="1">
    <source>
        <dbReference type="EMBL" id="KAF0771609.1"/>
    </source>
</evidence>
<dbReference type="EMBL" id="VUJU01000274">
    <property type="protein sequence ID" value="KAF0771609.1"/>
    <property type="molecule type" value="Genomic_DNA"/>
</dbReference>
<protein>
    <submittedName>
        <fullName evidence="1">Uncharacterized protein</fullName>
    </submittedName>
</protein>
<keyword evidence="2" id="KW-1185">Reference proteome</keyword>
<dbReference type="Proteomes" id="UP000478052">
    <property type="component" value="Unassembled WGS sequence"/>
</dbReference>
<name>A0A6G0ZK75_APHCR</name>
<reference evidence="1 2" key="1">
    <citation type="submission" date="2019-08" db="EMBL/GenBank/DDBJ databases">
        <title>Whole genome of Aphis craccivora.</title>
        <authorList>
            <person name="Voronova N.V."/>
            <person name="Shulinski R.S."/>
            <person name="Bandarenka Y.V."/>
            <person name="Zhorov D.G."/>
            <person name="Warner D."/>
        </authorList>
    </citation>
    <scope>NUCLEOTIDE SEQUENCE [LARGE SCALE GENOMIC DNA]</scope>
    <source>
        <strain evidence="1">180601</strain>
        <tissue evidence="1">Whole Body</tissue>
    </source>
</reference>
<evidence type="ECO:0000313" key="2">
    <source>
        <dbReference type="Proteomes" id="UP000478052"/>
    </source>
</evidence>
<comment type="caution">
    <text evidence="1">The sequence shown here is derived from an EMBL/GenBank/DDBJ whole genome shotgun (WGS) entry which is preliminary data.</text>
</comment>
<organism evidence="1 2">
    <name type="scientific">Aphis craccivora</name>
    <name type="common">Cowpea aphid</name>
    <dbReference type="NCBI Taxonomy" id="307492"/>
    <lineage>
        <taxon>Eukaryota</taxon>
        <taxon>Metazoa</taxon>
        <taxon>Ecdysozoa</taxon>
        <taxon>Arthropoda</taxon>
        <taxon>Hexapoda</taxon>
        <taxon>Insecta</taxon>
        <taxon>Pterygota</taxon>
        <taxon>Neoptera</taxon>
        <taxon>Paraneoptera</taxon>
        <taxon>Hemiptera</taxon>
        <taxon>Sternorrhyncha</taxon>
        <taxon>Aphidomorpha</taxon>
        <taxon>Aphidoidea</taxon>
        <taxon>Aphididae</taxon>
        <taxon>Aphidini</taxon>
        <taxon>Aphis</taxon>
        <taxon>Aphis</taxon>
    </lineage>
</organism>
<proteinExistence type="predicted"/>
<sequence>MIDILSLVGNLINIYTFWLEASAAVASHARPGLRQAPEEVETLRIGVPDKLKYLADSARFVFAHKTVGILMRFG</sequence>